<gene>
    <name evidence="2" type="ORF">H7F53_11530</name>
</gene>
<protein>
    <submittedName>
        <fullName evidence="2">YeeE/YedE family protein</fullName>
    </submittedName>
</protein>
<keyword evidence="1" id="KW-0812">Transmembrane</keyword>
<comment type="caution">
    <text evidence="2">The sequence shown here is derived from an EMBL/GenBank/DDBJ whole genome shotgun (WGS) entry which is preliminary data.</text>
</comment>
<feature type="transmembrane region" description="Helical" evidence="1">
    <location>
        <begin position="44"/>
        <end position="67"/>
    </location>
</feature>
<organism evidence="2 3">
    <name type="scientific">Novosphingobium piscinae</name>
    <dbReference type="NCBI Taxonomy" id="1507448"/>
    <lineage>
        <taxon>Bacteria</taxon>
        <taxon>Pseudomonadati</taxon>
        <taxon>Pseudomonadota</taxon>
        <taxon>Alphaproteobacteria</taxon>
        <taxon>Sphingomonadales</taxon>
        <taxon>Sphingomonadaceae</taxon>
        <taxon>Novosphingobium</taxon>
    </lineage>
</organism>
<feature type="transmembrane region" description="Helical" evidence="1">
    <location>
        <begin position="191"/>
        <end position="211"/>
    </location>
</feature>
<evidence type="ECO:0000313" key="3">
    <source>
        <dbReference type="Proteomes" id="UP000551327"/>
    </source>
</evidence>
<keyword evidence="3" id="KW-1185">Reference proteome</keyword>
<dbReference type="Pfam" id="PF04143">
    <property type="entry name" value="Sulf_transp"/>
    <property type="match status" value="1"/>
</dbReference>
<feature type="transmembrane region" description="Helical" evidence="1">
    <location>
        <begin position="146"/>
        <end position="164"/>
    </location>
</feature>
<name>A0A7X1FZC7_9SPHN</name>
<feature type="transmembrane region" description="Helical" evidence="1">
    <location>
        <begin position="226"/>
        <end position="244"/>
    </location>
</feature>
<feature type="transmembrane region" description="Helical" evidence="1">
    <location>
        <begin position="79"/>
        <end position="105"/>
    </location>
</feature>
<dbReference type="InterPro" id="IPR007272">
    <property type="entry name" value="Sulf_transp_TsuA/YedE"/>
</dbReference>
<evidence type="ECO:0000256" key="1">
    <source>
        <dbReference type="SAM" id="Phobius"/>
    </source>
</evidence>
<feature type="transmembrane region" description="Helical" evidence="1">
    <location>
        <begin position="260"/>
        <end position="280"/>
    </location>
</feature>
<sequence>MPVALVSVAFLVALLCAGLMGYAIQSGATCTVYAVAELIDRRRATRLIAMLEAGLWVALVMTLTSLLHWPRSAPVAHAISLGTVAGGVLLGLGATVNGACLFGSVARFGSGEVGFAAVLPGYLGGIVGHDRLFGAEAPTLPWDATAGWHMPGVLVLGFGGYAGLRTLRTIYWTVRSATAERRPHLWNPHEATLVIGVTFAILMLDVGAWTYSDLLADLAHGSRADAGWRLILFAALLGGARLAGQRHGWSPWIAPSARQLLASFAGGALMGLGGGLIPGGNDGLVLVGLPFLLPYAWLALASMALTIALVLWLQRHLASRL</sequence>
<proteinExistence type="predicted"/>
<evidence type="ECO:0000313" key="2">
    <source>
        <dbReference type="EMBL" id="MBC2669775.1"/>
    </source>
</evidence>
<accession>A0A7X1FZC7</accession>
<keyword evidence="1" id="KW-0472">Membrane</keyword>
<reference evidence="2 3" key="1">
    <citation type="submission" date="2020-08" db="EMBL/GenBank/DDBJ databases">
        <title>The genome sequence of type strain Novosphingobium piscinae KCTC 42194.</title>
        <authorList>
            <person name="Liu Y."/>
        </authorList>
    </citation>
    <scope>NUCLEOTIDE SEQUENCE [LARGE SCALE GENOMIC DNA]</scope>
    <source>
        <strain evidence="2 3">KCTC 42194</strain>
    </source>
</reference>
<dbReference type="EMBL" id="JACLAX010000010">
    <property type="protein sequence ID" value="MBC2669775.1"/>
    <property type="molecule type" value="Genomic_DNA"/>
</dbReference>
<dbReference type="RefSeq" id="WP_185679636.1">
    <property type="nucleotide sequence ID" value="NZ_JACLAX010000010.1"/>
</dbReference>
<dbReference type="AlphaFoldDB" id="A0A7X1FZC7"/>
<feature type="transmembrane region" description="Helical" evidence="1">
    <location>
        <begin position="292"/>
        <end position="313"/>
    </location>
</feature>
<dbReference type="Proteomes" id="UP000551327">
    <property type="component" value="Unassembled WGS sequence"/>
</dbReference>
<keyword evidence="1" id="KW-1133">Transmembrane helix</keyword>